<evidence type="ECO:0000313" key="2">
    <source>
        <dbReference type="EMBL" id="SVB77654.1"/>
    </source>
</evidence>
<sequence length="274" mass="31635">MTISEIESLILEQKIIEKLFRSPKKIFNKGSFKSYKEFPLDWMDDLNIENFTGIEKSFRSYKKYIFIGMGGAISSVKIASFYFPKKIFYLDNFENEKIKFIQKISKEQESAIIVCSKSGKTIETFILNSILGEKNHEDIYFISDDYDSRFDKKNTFITPKKIPGRFGLCTYFGIIPFILGGVNVKNIINQINLANKECRIISKNNPAIPKIAFLFSQFDQGLKILGINSEKNNYVKEWIEQLISESTGKNNSGLYPLMNVKKPFPYLNFSNDTN</sequence>
<dbReference type="InterPro" id="IPR046348">
    <property type="entry name" value="SIS_dom_sf"/>
</dbReference>
<proteinExistence type="predicted"/>
<gene>
    <name evidence="2" type="ORF">METZ01_LOCUS230508</name>
</gene>
<keyword evidence="1" id="KW-1133">Transmembrane helix</keyword>
<evidence type="ECO:0000256" key="1">
    <source>
        <dbReference type="SAM" id="Phobius"/>
    </source>
</evidence>
<reference evidence="2" key="1">
    <citation type="submission" date="2018-05" db="EMBL/GenBank/DDBJ databases">
        <authorList>
            <person name="Lanie J.A."/>
            <person name="Ng W.-L."/>
            <person name="Kazmierczak K.M."/>
            <person name="Andrzejewski T.M."/>
            <person name="Davidsen T.M."/>
            <person name="Wayne K.J."/>
            <person name="Tettelin H."/>
            <person name="Glass J.I."/>
            <person name="Rusch D."/>
            <person name="Podicherti R."/>
            <person name="Tsui H.-C.T."/>
            <person name="Winkler M.E."/>
        </authorList>
    </citation>
    <scope>NUCLEOTIDE SEQUENCE</scope>
</reference>
<organism evidence="2">
    <name type="scientific">marine metagenome</name>
    <dbReference type="NCBI Taxonomy" id="408172"/>
    <lineage>
        <taxon>unclassified sequences</taxon>
        <taxon>metagenomes</taxon>
        <taxon>ecological metagenomes</taxon>
    </lineage>
</organism>
<feature type="non-terminal residue" evidence="2">
    <location>
        <position position="274"/>
    </location>
</feature>
<accession>A0A382GS49</accession>
<dbReference type="Gene3D" id="3.40.50.10490">
    <property type="entry name" value="Glucose-6-phosphate isomerase like protein, domain 1"/>
    <property type="match status" value="1"/>
</dbReference>
<dbReference type="EMBL" id="UINC01056979">
    <property type="protein sequence ID" value="SVB77654.1"/>
    <property type="molecule type" value="Genomic_DNA"/>
</dbReference>
<dbReference type="GO" id="GO:1901135">
    <property type="term" value="P:carbohydrate derivative metabolic process"/>
    <property type="evidence" value="ECO:0007669"/>
    <property type="project" value="InterPro"/>
</dbReference>
<name>A0A382GS49_9ZZZZ</name>
<protein>
    <recommendedName>
        <fullName evidence="3">Glucose-6-phosphate isomerase</fullName>
    </recommendedName>
</protein>
<dbReference type="SUPFAM" id="SSF53697">
    <property type="entry name" value="SIS domain"/>
    <property type="match status" value="1"/>
</dbReference>
<dbReference type="GO" id="GO:0097367">
    <property type="term" value="F:carbohydrate derivative binding"/>
    <property type="evidence" value="ECO:0007669"/>
    <property type="project" value="InterPro"/>
</dbReference>
<keyword evidence="1" id="KW-0812">Transmembrane</keyword>
<evidence type="ECO:0008006" key="3">
    <source>
        <dbReference type="Google" id="ProtNLM"/>
    </source>
</evidence>
<feature type="transmembrane region" description="Helical" evidence="1">
    <location>
        <begin position="64"/>
        <end position="83"/>
    </location>
</feature>
<dbReference type="AlphaFoldDB" id="A0A382GS49"/>
<keyword evidence="1" id="KW-0472">Membrane</keyword>